<evidence type="ECO:0000313" key="2">
    <source>
        <dbReference type="EMBL" id="SHK99490.1"/>
    </source>
</evidence>
<organism evidence="2 3">
    <name type="scientific">Nocardiopsis flavescens</name>
    <dbReference type="NCBI Taxonomy" id="758803"/>
    <lineage>
        <taxon>Bacteria</taxon>
        <taxon>Bacillati</taxon>
        <taxon>Actinomycetota</taxon>
        <taxon>Actinomycetes</taxon>
        <taxon>Streptosporangiales</taxon>
        <taxon>Nocardiopsidaceae</taxon>
        <taxon>Nocardiopsis</taxon>
    </lineage>
</organism>
<reference evidence="2 3" key="1">
    <citation type="submission" date="2016-11" db="EMBL/GenBank/DDBJ databases">
        <authorList>
            <person name="Jaros S."/>
            <person name="Januszkiewicz K."/>
            <person name="Wedrychowicz H."/>
        </authorList>
    </citation>
    <scope>NUCLEOTIDE SEQUENCE [LARGE SCALE GENOMIC DNA]</scope>
    <source>
        <strain evidence="2 3">CGMCC 4.5723</strain>
    </source>
</reference>
<dbReference type="Proteomes" id="UP000184452">
    <property type="component" value="Unassembled WGS sequence"/>
</dbReference>
<proteinExistence type="predicted"/>
<protein>
    <submittedName>
        <fullName evidence="2">Uncharacterized protein</fullName>
    </submittedName>
</protein>
<evidence type="ECO:0000256" key="1">
    <source>
        <dbReference type="SAM" id="MobiDB-lite"/>
    </source>
</evidence>
<name>A0A1M6X0I4_9ACTN</name>
<feature type="compositionally biased region" description="Acidic residues" evidence="1">
    <location>
        <begin position="131"/>
        <end position="140"/>
    </location>
</feature>
<accession>A0A1M6X0I4</accession>
<evidence type="ECO:0000313" key="3">
    <source>
        <dbReference type="Proteomes" id="UP000184452"/>
    </source>
</evidence>
<feature type="region of interest" description="Disordered" evidence="1">
    <location>
        <begin position="118"/>
        <end position="140"/>
    </location>
</feature>
<dbReference type="AlphaFoldDB" id="A0A1M6X0I4"/>
<keyword evidence="3" id="KW-1185">Reference proteome</keyword>
<dbReference type="EMBL" id="FQZK01000058">
    <property type="protein sequence ID" value="SHK99490.1"/>
    <property type="molecule type" value="Genomic_DNA"/>
</dbReference>
<gene>
    <name evidence="2" type="ORF">SAMN05421803_1581</name>
</gene>
<sequence>MPPGARDRHRLVGRVMDELTDGGDPQVIHHELTRDLNTAASVLRVVMGARTRTPGWGKRIDPRPDYSQWEIPDPNHPWCGQCDERTRLVRVYDRSTGETLPGRCRTAVVDHRGETVACNPRTTPFQPDTGFDNEDQEEENLSPDEFAAMMAASLANPKASREELLAEARAKMAKGAEEVKAGKSDR</sequence>